<dbReference type="RefSeq" id="WP_140588606.1">
    <property type="nucleotide sequence ID" value="NZ_VFRR01000015.1"/>
</dbReference>
<reference evidence="1 2" key="1">
    <citation type="submission" date="2019-06" db="EMBL/GenBank/DDBJ databases">
        <title>A novel bacterium of genus Marinomonas, isolated from coastal sand.</title>
        <authorList>
            <person name="Huang H."/>
            <person name="Mo K."/>
            <person name="Hu Y."/>
        </authorList>
    </citation>
    <scope>NUCLEOTIDE SEQUENCE [LARGE SCALE GENOMIC DNA]</scope>
    <source>
        <strain evidence="1 2">HB171799</strain>
    </source>
</reference>
<gene>
    <name evidence="1" type="ORF">FJM67_09070</name>
</gene>
<dbReference type="Proteomes" id="UP000315901">
    <property type="component" value="Unassembled WGS sequence"/>
</dbReference>
<organism evidence="1 2">
    <name type="scientific">Maribrevibacterium harenarium</name>
    <dbReference type="NCBI Taxonomy" id="2589817"/>
    <lineage>
        <taxon>Bacteria</taxon>
        <taxon>Pseudomonadati</taxon>
        <taxon>Pseudomonadota</taxon>
        <taxon>Gammaproteobacteria</taxon>
        <taxon>Oceanospirillales</taxon>
        <taxon>Oceanospirillaceae</taxon>
        <taxon>Maribrevibacterium</taxon>
    </lineage>
</organism>
<sequence>MALSEKHYPQAQKSPDNQRLVAFPFGAKMLTQDFKVYDIGVTHLGSRKLLIRSDIKVTIASMIKVRAVVLIDGVKNQVDFIGKVASCILKDNSYRLQLNLTYACKAGESLLSKVSG</sequence>
<protein>
    <submittedName>
        <fullName evidence="1">Uncharacterized protein</fullName>
    </submittedName>
</protein>
<dbReference type="AlphaFoldDB" id="A0A501WVX3"/>
<accession>A0A501WVX3</accession>
<keyword evidence="2" id="KW-1185">Reference proteome</keyword>
<comment type="caution">
    <text evidence="1">The sequence shown here is derived from an EMBL/GenBank/DDBJ whole genome shotgun (WGS) entry which is preliminary data.</text>
</comment>
<evidence type="ECO:0000313" key="2">
    <source>
        <dbReference type="Proteomes" id="UP000315901"/>
    </source>
</evidence>
<name>A0A501WVX3_9GAMM</name>
<dbReference type="EMBL" id="VFRR01000015">
    <property type="protein sequence ID" value="TPE51537.1"/>
    <property type="molecule type" value="Genomic_DNA"/>
</dbReference>
<proteinExistence type="predicted"/>
<evidence type="ECO:0000313" key="1">
    <source>
        <dbReference type="EMBL" id="TPE51537.1"/>
    </source>
</evidence>